<dbReference type="EMBL" id="JAGRRH010000030">
    <property type="protein sequence ID" value="KAG7339804.1"/>
    <property type="molecule type" value="Genomic_DNA"/>
</dbReference>
<dbReference type="Proteomes" id="UP000693970">
    <property type="component" value="Unassembled WGS sequence"/>
</dbReference>
<accession>A0A9K3KAN0</accession>
<comment type="caution">
    <text evidence="1">The sequence shown here is derived from an EMBL/GenBank/DDBJ whole genome shotgun (WGS) entry which is preliminary data.</text>
</comment>
<name>A0A9K3KAN0_9STRA</name>
<reference evidence="1" key="1">
    <citation type="journal article" date="2021" name="Sci. Rep.">
        <title>Diploid genomic architecture of Nitzschia inconspicua, an elite biomass production diatom.</title>
        <authorList>
            <person name="Oliver A."/>
            <person name="Podell S."/>
            <person name="Pinowska A."/>
            <person name="Traller J.C."/>
            <person name="Smith S.R."/>
            <person name="McClure R."/>
            <person name="Beliaev A."/>
            <person name="Bohutskyi P."/>
            <person name="Hill E.A."/>
            <person name="Rabines A."/>
            <person name="Zheng H."/>
            <person name="Allen L.Z."/>
            <person name="Kuo A."/>
            <person name="Grigoriev I.V."/>
            <person name="Allen A.E."/>
            <person name="Hazlebeck D."/>
            <person name="Allen E.E."/>
        </authorList>
    </citation>
    <scope>NUCLEOTIDE SEQUENCE</scope>
    <source>
        <strain evidence="1">Hildebrandi</strain>
    </source>
</reference>
<evidence type="ECO:0000313" key="1">
    <source>
        <dbReference type="EMBL" id="KAG7339804.1"/>
    </source>
</evidence>
<dbReference type="EMBL" id="JAGRRH010000011">
    <property type="protein sequence ID" value="KAG7362601.1"/>
    <property type="molecule type" value="Genomic_DNA"/>
</dbReference>
<proteinExistence type="predicted"/>
<dbReference type="AlphaFoldDB" id="A0A9K3KAN0"/>
<reference evidence="1" key="2">
    <citation type="submission" date="2021-04" db="EMBL/GenBank/DDBJ databases">
        <authorList>
            <person name="Podell S."/>
        </authorList>
    </citation>
    <scope>NUCLEOTIDE SEQUENCE</scope>
    <source>
        <strain evidence="1">Hildebrandi</strain>
    </source>
</reference>
<sequence length="67" mass="7663">MHFIKSPKAALKTLRHGVATITRKKAKRAKEMLLEACVEDTVVRRNKSICETVRNKDYVVSTIDHLL</sequence>
<organism evidence="1 3">
    <name type="scientific">Nitzschia inconspicua</name>
    <dbReference type="NCBI Taxonomy" id="303405"/>
    <lineage>
        <taxon>Eukaryota</taxon>
        <taxon>Sar</taxon>
        <taxon>Stramenopiles</taxon>
        <taxon>Ochrophyta</taxon>
        <taxon>Bacillariophyta</taxon>
        <taxon>Bacillariophyceae</taxon>
        <taxon>Bacillariophycidae</taxon>
        <taxon>Bacillariales</taxon>
        <taxon>Bacillariaceae</taxon>
        <taxon>Nitzschia</taxon>
    </lineage>
</organism>
<gene>
    <name evidence="2" type="ORF">IV203_025485</name>
    <name evidence="1" type="ORF">IV203_028265</name>
</gene>
<evidence type="ECO:0000313" key="3">
    <source>
        <dbReference type="Proteomes" id="UP000693970"/>
    </source>
</evidence>
<evidence type="ECO:0000313" key="2">
    <source>
        <dbReference type="EMBL" id="KAG7362601.1"/>
    </source>
</evidence>
<protein>
    <submittedName>
        <fullName evidence="1">Uncharacterized protein</fullName>
    </submittedName>
</protein>
<keyword evidence="3" id="KW-1185">Reference proteome</keyword>